<organism evidence="1 2">
    <name type="scientific">Dactylonectria macrodidyma</name>
    <dbReference type="NCBI Taxonomy" id="307937"/>
    <lineage>
        <taxon>Eukaryota</taxon>
        <taxon>Fungi</taxon>
        <taxon>Dikarya</taxon>
        <taxon>Ascomycota</taxon>
        <taxon>Pezizomycotina</taxon>
        <taxon>Sordariomycetes</taxon>
        <taxon>Hypocreomycetidae</taxon>
        <taxon>Hypocreales</taxon>
        <taxon>Nectriaceae</taxon>
        <taxon>Dactylonectria</taxon>
    </lineage>
</organism>
<keyword evidence="2" id="KW-1185">Reference proteome</keyword>
<dbReference type="EMBL" id="JAGMUV010000022">
    <property type="protein sequence ID" value="KAH7124306.1"/>
    <property type="molecule type" value="Genomic_DNA"/>
</dbReference>
<name>A0A9P9IKZ8_9HYPO</name>
<gene>
    <name evidence="1" type="ORF">EDB81DRAFT_624323</name>
</gene>
<feature type="non-terminal residue" evidence="1">
    <location>
        <position position="124"/>
    </location>
</feature>
<proteinExistence type="predicted"/>
<evidence type="ECO:0000313" key="1">
    <source>
        <dbReference type="EMBL" id="KAH7124306.1"/>
    </source>
</evidence>
<accession>A0A9P9IKZ8</accession>
<feature type="non-terminal residue" evidence="1">
    <location>
        <position position="1"/>
    </location>
</feature>
<dbReference type="Proteomes" id="UP000738349">
    <property type="component" value="Unassembled WGS sequence"/>
</dbReference>
<sequence length="124" mass="13547">DEFSYMQFHPFAYIVKLKIEMPMADLIGKIARQRHGGIVSNGTFGDLETAQQRSVPSKSLTSAYNRTRISTDGIRTVRGVDAVSIELQEGLDGSAAFNGRSKTDRDTEFLGQFSSSSLQVGVAI</sequence>
<protein>
    <submittedName>
        <fullName evidence="1">Uncharacterized protein</fullName>
    </submittedName>
</protein>
<dbReference type="AlphaFoldDB" id="A0A9P9IKZ8"/>
<reference evidence="1" key="1">
    <citation type="journal article" date="2021" name="Nat. Commun.">
        <title>Genetic determinants of endophytism in the Arabidopsis root mycobiome.</title>
        <authorList>
            <person name="Mesny F."/>
            <person name="Miyauchi S."/>
            <person name="Thiergart T."/>
            <person name="Pickel B."/>
            <person name="Atanasova L."/>
            <person name="Karlsson M."/>
            <person name="Huettel B."/>
            <person name="Barry K.W."/>
            <person name="Haridas S."/>
            <person name="Chen C."/>
            <person name="Bauer D."/>
            <person name="Andreopoulos W."/>
            <person name="Pangilinan J."/>
            <person name="LaButti K."/>
            <person name="Riley R."/>
            <person name="Lipzen A."/>
            <person name="Clum A."/>
            <person name="Drula E."/>
            <person name="Henrissat B."/>
            <person name="Kohler A."/>
            <person name="Grigoriev I.V."/>
            <person name="Martin F.M."/>
            <person name="Hacquard S."/>
        </authorList>
    </citation>
    <scope>NUCLEOTIDE SEQUENCE</scope>
    <source>
        <strain evidence="1">MPI-CAGE-AT-0147</strain>
    </source>
</reference>
<comment type="caution">
    <text evidence="1">The sequence shown here is derived from an EMBL/GenBank/DDBJ whole genome shotgun (WGS) entry which is preliminary data.</text>
</comment>
<evidence type="ECO:0000313" key="2">
    <source>
        <dbReference type="Proteomes" id="UP000738349"/>
    </source>
</evidence>
<dbReference type="OrthoDB" id="4895388at2759"/>